<evidence type="ECO:0000313" key="4">
    <source>
        <dbReference type="EMBL" id="RWS27525.1"/>
    </source>
</evidence>
<feature type="domain" description="Peptidase M12A" evidence="3">
    <location>
        <begin position="143"/>
        <end position="329"/>
    </location>
</feature>
<evidence type="ECO:0000313" key="5">
    <source>
        <dbReference type="Proteomes" id="UP000288716"/>
    </source>
</evidence>
<evidence type="ECO:0000256" key="1">
    <source>
        <dbReference type="ARBA" id="ARBA00001947"/>
    </source>
</evidence>
<comment type="caution">
    <text evidence="4">The sequence shown here is derived from an EMBL/GenBank/DDBJ whole genome shotgun (WGS) entry which is preliminary data.</text>
</comment>
<evidence type="ECO:0000256" key="2">
    <source>
        <dbReference type="SAM" id="SignalP"/>
    </source>
</evidence>
<feature type="chain" id="PRO_5019428340" description="Peptidase M12A domain-containing protein" evidence="2">
    <location>
        <begin position="19"/>
        <end position="378"/>
    </location>
</feature>
<dbReference type="PANTHER" id="PTHR10127">
    <property type="entry name" value="DISCOIDIN, CUB, EGF, LAMININ , AND ZINC METALLOPROTEASE DOMAIN CONTAINING"/>
    <property type="match status" value="1"/>
</dbReference>
<organism evidence="4 5">
    <name type="scientific">Leptotrombidium deliense</name>
    <dbReference type="NCBI Taxonomy" id="299467"/>
    <lineage>
        <taxon>Eukaryota</taxon>
        <taxon>Metazoa</taxon>
        <taxon>Ecdysozoa</taxon>
        <taxon>Arthropoda</taxon>
        <taxon>Chelicerata</taxon>
        <taxon>Arachnida</taxon>
        <taxon>Acari</taxon>
        <taxon>Acariformes</taxon>
        <taxon>Trombidiformes</taxon>
        <taxon>Prostigmata</taxon>
        <taxon>Anystina</taxon>
        <taxon>Parasitengona</taxon>
        <taxon>Trombiculoidea</taxon>
        <taxon>Trombiculidae</taxon>
        <taxon>Leptotrombidium</taxon>
    </lineage>
</organism>
<dbReference type="VEuPathDB" id="VectorBase:LDEU004514"/>
<sequence length="378" mass="44545">MIKTFFLILVSCFCISVSIKIHKGERKNGSKLALNKLRTIAGRKPMNATVAQKFIPQHMIIPELFIPTTAEEANEMYIKYPWYKRGPMQYYDPMFRNNRFVIRYYIISKGEAAKEYNYIKFQKYVRWIFEKDGIKPTVVTAAKVKEIHAEIEQYTCLYFSSIDMASAEFKASVNSTVILYNFYKEGCGEIEEDFLGRHPGVISINLGTCTYYNQVMLRRAVMQVLGFIPEHRRPDRNSYILFRPRMVPRLAYILFSMVNYNFAPNIDMKEEPFVYDYSSITHYHQDEYKAPLKIHRPKHVLTPLCKFDGNKLGGDELSDRDKKRLQILYSCDKLQTIIEYFINDPEKRDLFYYDAANGYTPWGYRKDISHHYPDKSAE</sequence>
<dbReference type="Proteomes" id="UP000288716">
    <property type="component" value="Unassembled WGS sequence"/>
</dbReference>
<name>A0A443SJ66_9ACAR</name>
<evidence type="ECO:0000259" key="3">
    <source>
        <dbReference type="Pfam" id="PF01400"/>
    </source>
</evidence>
<reference evidence="4 5" key="1">
    <citation type="journal article" date="2018" name="Gigascience">
        <title>Genomes of trombidid mites reveal novel predicted allergens and laterally-transferred genes associated with secondary metabolism.</title>
        <authorList>
            <person name="Dong X."/>
            <person name="Chaisiri K."/>
            <person name="Xia D."/>
            <person name="Armstrong S.D."/>
            <person name="Fang Y."/>
            <person name="Donnelly M.J."/>
            <person name="Kadowaki T."/>
            <person name="McGarry J.W."/>
            <person name="Darby A.C."/>
            <person name="Makepeace B.L."/>
        </authorList>
    </citation>
    <scope>NUCLEOTIDE SEQUENCE [LARGE SCALE GENOMIC DNA]</scope>
    <source>
        <strain evidence="4">UoL-UT</strain>
    </source>
</reference>
<dbReference type="PANTHER" id="PTHR10127:SF850">
    <property type="entry name" value="METALLOENDOPEPTIDASE"/>
    <property type="match status" value="1"/>
</dbReference>
<dbReference type="GO" id="GO:0004222">
    <property type="term" value="F:metalloendopeptidase activity"/>
    <property type="evidence" value="ECO:0007669"/>
    <property type="project" value="InterPro"/>
</dbReference>
<protein>
    <recommendedName>
        <fullName evidence="3">Peptidase M12A domain-containing protein</fullName>
    </recommendedName>
</protein>
<keyword evidence="5" id="KW-1185">Reference proteome</keyword>
<dbReference type="AlphaFoldDB" id="A0A443SJ66"/>
<gene>
    <name evidence="4" type="ORF">B4U80_12861</name>
</gene>
<dbReference type="Pfam" id="PF01400">
    <property type="entry name" value="Astacin"/>
    <property type="match status" value="1"/>
</dbReference>
<dbReference type="SUPFAM" id="SSF55486">
    <property type="entry name" value="Metalloproteases ('zincins'), catalytic domain"/>
    <property type="match status" value="1"/>
</dbReference>
<keyword evidence="2" id="KW-0732">Signal</keyword>
<dbReference type="InterPro" id="IPR024079">
    <property type="entry name" value="MetalloPept_cat_dom_sf"/>
</dbReference>
<comment type="cofactor">
    <cofactor evidence="1">
        <name>Zn(2+)</name>
        <dbReference type="ChEBI" id="CHEBI:29105"/>
    </cofactor>
</comment>
<dbReference type="Gene3D" id="3.40.390.10">
    <property type="entry name" value="Collagenase (Catalytic Domain)"/>
    <property type="match status" value="1"/>
</dbReference>
<dbReference type="InterPro" id="IPR001506">
    <property type="entry name" value="Peptidase_M12A"/>
</dbReference>
<dbReference type="GO" id="GO:0006508">
    <property type="term" value="P:proteolysis"/>
    <property type="evidence" value="ECO:0007669"/>
    <property type="project" value="InterPro"/>
</dbReference>
<dbReference type="EMBL" id="NCKV01001953">
    <property type="protein sequence ID" value="RWS27525.1"/>
    <property type="molecule type" value="Genomic_DNA"/>
</dbReference>
<accession>A0A443SJ66</accession>
<feature type="signal peptide" evidence="2">
    <location>
        <begin position="1"/>
        <end position="18"/>
    </location>
</feature>
<dbReference type="OrthoDB" id="291007at2759"/>
<proteinExistence type="predicted"/>